<gene>
    <name evidence="2" type="ORF">BK732_12370</name>
</gene>
<feature type="transmembrane region" description="Helical" evidence="1">
    <location>
        <begin position="36"/>
        <end position="53"/>
    </location>
</feature>
<keyword evidence="1" id="KW-0472">Membrane</keyword>
<dbReference type="EMBL" id="NFDG01000092">
    <property type="protein sequence ID" value="OTY20743.1"/>
    <property type="molecule type" value="Genomic_DNA"/>
</dbReference>
<feature type="transmembrane region" description="Helical" evidence="1">
    <location>
        <begin position="62"/>
        <end position="81"/>
    </location>
</feature>
<feature type="transmembrane region" description="Helical" evidence="1">
    <location>
        <begin position="12"/>
        <end position="30"/>
    </location>
</feature>
<name>A0A243AGL0_BACTU</name>
<proteinExistence type="predicted"/>
<evidence type="ECO:0000256" key="1">
    <source>
        <dbReference type="SAM" id="Phobius"/>
    </source>
</evidence>
<keyword evidence="1" id="KW-0812">Transmembrane</keyword>
<comment type="caution">
    <text evidence="2">The sequence shown here is derived from an EMBL/GenBank/DDBJ whole genome shotgun (WGS) entry which is preliminary data.</text>
</comment>
<protein>
    <submittedName>
        <fullName evidence="2">Uncharacterized protein</fullName>
    </submittedName>
</protein>
<evidence type="ECO:0000313" key="3">
    <source>
        <dbReference type="Proteomes" id="UP000194860"/>
    </source>
</evidence>
<sequence>MLKNSEEKFIKFQVPDIIFTVLIVLSALITFRISQYLYITYLLLGTMFIFRGIRDFKLNKSWVLASIELILGLALSIYILFNNLIF</sequence>
<organism evidence="2 3">
    <name type="scientific">Bacillus thuringiensis serovar navarrensis</name>
    <dbReference type="NCBI Taxonomy" id="339658"/>
    <lineage>
        <taxon>Bacteria</taxon>
        <taxon>Bacillati</taxon>
        <taxon>Bacillota</taxon>
        <taxon>Bacilli</taxon>
        <taxon>Bacillales</taxon>
        <taxon>Bacillaceae</taxon>
        <taxon>Bacillus</taxon>
        <taxon>Bacillus cereus group</taxon>
    </lineage>
</organism>
<reference evidence="2 3" key="1">
    <citation type="submission" date="2016-10" db="EMBL/GenBank/DDBJ databases">
        <title>Comparative genomics of Bacillus thuringiensis reveals a path to pathogens against multiple invertebrate hosts.</title>
        <authorList>
            <person name="Zheng J."/>
            <person name="Gao Q."/>
            <person name="Liu H."/>
            <person name="Peng D."/>
            <person name="Ruan L."/>
            <person name="Sun M."/>
        </authorList>
    </citation>
    <scope>NUCLEOTIDE SEQUENCE [LARGE SCALE GENOMIC DNA]</scope>
    <source>
        <strain evidence="2">BGSC 4BM1</strain>
    </source>
</reference>
<accession>A0A243AGL0</accession>
<dbReference type="Proteomes" id="UP000194860">
    <property type="component" value="Unassembled WGS sequence"/>
</dbReference>
<keyword evidence="1" id="KW-1133">Transmembrane helix</keyword>
<evidence type="ECO:0000313" key="2">
    <source>
        <dbReference type="EMBL" id="OTY20743.1"/>
    </source>
</evidence>
<dbReference type="AlphaFoldDB" id="A0A243AGL0"/>